<keyword evidence="4" id="KW-0808">Transferase</keyword>
<keyword evidence="12" id="KW-1185">Reference proteome</keyword>
<dbReference type="InterPro" id="IPR030669">
    <property type="entry name" value="MoSto_subunit_alpha/beta"/>
</dbReference>
<evidence type="ECO:0000256" key="2">
    <source>
        <dbReference type="ARBA" id="ARBA00007614"/>
    </source>
</evidence>
<dbReference type="AlphaFoldDB" id="A0A2V2MTJ1"/>
<dbReference type="GO" id="GO:0005737">
    <property type="term" value="C:cytoplasm"/>
    <property type="evidence" value="ECO:0007669"/>
    <property type="project" value="InterPro"/>
</dbReference>
<dbReference type="OrthoDB" id="372251at2157"/>
<evidence type="ECO:0000256" key="9">
    <source>
        <dbReference type="ARBA" id="ARBA00032092"/>
    </source>
</evidence>
<comment type="similarity">
    <text evidence="2">Belongs to the UMP kinase family.</text>
</comment>
<accession>A0A2V2MTJ1</accession>
<evidence type="ECO:0000313" key="12">
    <source>
        <dbReference type="Proteomes" id="UP000245657"/>
    </source>
</evidence>
<dbReference type="Gene3D" id="3.40.1160.10">
    <property type="entry name" value="Acetylglutamate kinase-like"/>
    <property type="match status" value="1"/>
</dbReference>
<dbReference type="GO" id="GO:0005524">
    <property type="term" value="F:ATP binding"/>
    <property type="evidence" value="ECO:0007669"/>
    <property type="project" value="UniProtKB-KW"/>
</dbReference>
<sequence>MHERHDIPNKLQGETLVRKQLFEKYKERPLVRILPELNVVKIGGHGIIDYGRDVVLPLVEELGSLSEHHQMLVITGGGVRVRHMMDIGLDLGMPTGVLAELTSKISEQNALMMATLLSPWQAKRIHTTDLLELPTLLAMGALPVTHGTPPYGLYEHPSERSNGGIPPHRTDTGAFLAAEVLGAKRCILAKNVDGLYDKHPLKYPDAELIPEITASELIEMDMEDLVLERKLLEIMLESRSIPCIQIVNGHKKGMITRAIIGENVGTIIWAR</sequence>
<dbReference type="GO" id="GO:0033862">
    <property type="term" value="F:UMP kinase activity"/>
    <property type="evidence" value="ECO:0007669"/>
    <property type="project" value="UniProtKB-EC"/>
</dbReference>
<evidence type="ECO:0000256" key="4">
    <source>
        <dbReference type="ARBA" id="ARBA00022679"/>
    </source>
</evidence>
<dbReference type="PANTHER" id="PTHR42833">
    <property type="entry name" value="URIDYLATE KINASE"/>
    <property type="match status" value="1"/>
</dbReference>
<gene>
    <name evidence="11" type="ORF">DK846_17165</name>
</gene>
<keyword evidence="6 11" id="KW-0418">Kinase</keyword>
<dbReference type="EMBL" id="QGMY01000021">
    <property type="protein sequence ID" value="PWR69640.1"/>
    <property type="molecule type" value="Genomic_DNA"/>
</dbReference>
<evidence type="ECO:0000256" key="1">
    <source>
        <dbReference type="ARBA" id="ARBA00004791"/>
    </source>
</evidence>
<keyword evidence="5" id="KW-0547">Nucleotide-binding</keyword>
<evidence type="ECO:0000259" key="10">
    <source>
        <dbReference type="Pfam" id="PF00696"/>
    </source>
</evidence>
<dbReference type="Proteomes" id="UP000245657">
    <property type="component" value="Unassembled WGS sequence"/>
</dbReference>
<dbReference type="SUPFAM" id="SSF53633">
    <property type="entry name" value="Carbamate kinase-like"/>
    <property type="match status" value="1"/>
</dbReference>
<dbReference type="InterPro" id="IPR036393">
    <property type="entry name" value="AceGlu_kinase-like_sf"/>
</dbReference>
<feature type="domain" description="Aspartate/glutamate/uridylate kinase" evidence="10">
    <location>
        <begin position="37"/>
        <end position="223"/>
    </location>
</feature>
<comment type="caution">
    <text evidence="11">The sequence shown here is derived from an EMBL/GenBank/DDBJ whole genome shotgun (WGS) entry which is preliminary data.</text>
</comment>
<dbReference type="Pfam" id="PF00696">
    <property type="entry name" value="AA_kinase"/>
    <property type="match status" value="1"/>
</dbReference>
<reference evidence="11 12" key="1">
    <citation type="submission" date="2018-05" db="EMBL/GenBank/DDBJ databases">
        <title>Draft genome of Methanospirillum lacunae Ki8-1.</title>
        <authorList>
            <person name="Dueholm M.S."/>
            <person name="Nielsen P.H."/>
            <person name="Bakmann L.F."/>
            <person name="Otzen D.E."/>
        </authorList>
    </citation>
    <scope>NUCLEOTIDE SEQUENCE [LARGE SCALE GENOMIC DNA]</scope>
    <source>
        <strain evidence="11 12">Ki8-1</strain>
    </source>
</reference>
<dbReference type="PANTHER" id="PTHR42833:SF4">
    <property type="entry name" value="URIDYLATE KINASE PUMPKIN, CHLOROPLASTIC"/>
    <property type="match status" value="1"/>
</dbReference>
<dbReference type="GO" id="GO:0006225">
    <property type="term" value="P:UDP biosynthetic process"/>
    <property type="evidence" value="ECO:0007669"/>
    <property type="project" value="TreeGrafter"/>
</dbReference>
<name>A0A2V2MTJ1_9EURY</name>
<evidence type="ECO:0000256" key="6">
    <source>
        <dbReference type="ARBA" id="ARBA00022777"/>
    </source>
</evidence>
<keyword evidence="8" id="KW-0665">Pyrimidine biosynthesis</keyword>
<dbReference type="EC" id="2.7.4.22" evidence="3"/>
<keyword evidence="7" id="KW-0067">ATP-binding</keyword>
<dbReference type="RefSeq" id="WP_109970232.1">
    <property type="nucleotide sequence ID" value="NZ_CP176093.1"/>
</dbReference>
<dbReference type="GO" id="GO:0030151">
    <property type="term" value="F:molybdenum ion binding"/>
    <property type="evidence" value="ECO:0007669"/>
    <property type="project" value="InterPro"/>
</dbReference>
<proteinExistence type="inferred from homology"/>
<protein>
    <recommendedName>
        <fullName evidence="3">UMP kinase</fullName>
        <ecNumber evidence="3">2.7.4.22</ecNumber>
    </recommendedName>
    <alternativeName>
        <fullName evidence="9">Uridine monophosphate kinase</fullName>
    </alternativeName>
</protein>
<evidence type="ECO:0000313" key="11">
    <source>
        <dbReference type="EMBL" id="PWR69640.1"/>
    </source>
</evidence>
<evidence type="ECO:0000256" key="8">
    <source>
        <dbReference type="ARBA" id="ARBA00022975"/>
    </source>
</evidence>
<evidence type="ECO:0000256" key="5">
    <source>
        <dbReference type="ARBA" id="ARBA00022741"/>
    </source>
</evidence>
<dbReference type="PIRSF" id="PIRSF039097">
    <property type="entry name" value="MoSto_subunit"/>
    <property type="match status" value="1"/>
</dbReference>
<evidence type="ECO:0000256" key="3">
    <source>
        <dbReference type="ARBA" id="ARBA00012899"/>
    </source>
</evidence>
<evidence type="ECO:0000256" key="7">
    <source>
        <dbReference type="ARBA" id="ARBA00022840"/>
    </source>
</evidence>
<dbReference type="InterPro" id="IPR001048">
    <property type="entry name" value="Asp/Glu/Uridylate_kinase"/>
</dbReference>
<organism evidence="11 12">
    <name type="scientific">Methanospirillum lacunae</name>
    <dbReference type="NCBI Taxonomy" id="668570"/>
    <lineage>
        <taxon>Archaea</taxon>
        <taxon>Methanobacteriati</taxon>
        <taxon>Methanobacteriota</taxon>
        <taxon>Stenosarchaea group</taxon>
        <taxon>Methanomicrobia</taxon>
        <taxon>Methanomicrobiales</taxon>
        <taxon>Methanospirillaceae</taxon>
        <taxon>Methanospirillum</taxon>
    </lineage>
</organism>
<dbReference type="GeneID" id="97548257"/>
<comment type="pathway">
    <text evidence="1">Pyrimidine metabolism; CTP biosynthesis via de novo pathway; UDP from UMP (UMPK route): step 1/1.</text>
</comment>